<reference evidence="1" key="1">
    <citation type="submission" date="2022-11" db="EMBL/GenBank/DDBJ databases">
        <title>Centuries of genome instability and evolution in soft-shell clam transmissible cancer (bioRxiv).</title>
        <authorList>
            <person name="Hart S.F.M."/>
            <person name="Yonemitsu M.A."/>
            <person name="Giersch R.M."/>
            <person name="Beal B.F."/>
            <person name="Arriagada G."/>
            <person name="Davis B.W."/>
            <person name="Ostrander E.A."/>
            <person name="Goff S.P."/>
            <person name="Metzger M.J."/>
        </authorList>
    </citation>
    <scope>NUCLEOTIDE SEQUENCE</scope>
    <source>
        <strain evidence="1">MELC-2E11</strain>
        <tissue evidence="1">Siphon/mantle</tissue>
    </source>
</reference>
<proteinExistence type="predicted"/>
<dbReference type="Proteomes" id="UP001164746">
    <property type="component" value="Chromosome 9"/>
</dbReference>
<protein>
    <submittedName>
        <fullName evidence="1">Uncharacterized protein</fullName>
    </submittedName>
</protein>
<accession>A0ABY7F080</accession>
<gene>
    <name evidence="1" type="ORF">MAR_005107</name>
</gene>
<organism evidence="1 2">
    <name type="scientific">Mya arenaria</name>
    <name type="common">Soft-shell clam</name>
    <dbReference type="NCBI Taxonomy" id="6604"/>
    <lineage>
        <taxon>Eukaryota</taxon>
        <taxon>Metazoa</taxon>
        <taxon>Spiralia</taxon>
        <taxon>Lophotrochozoa</taxon>
        <taxon>Mollusca</taxon>
        <taxon>Bivalvia</taxon>
        <taxon>Autobranchia</taxon>
        <taxon>Heteroconchia</taxon>
        <taxon>Euheterodonta</taxon>
        <taxon>Imparidentia</taxon>
        <taxon>Neoheterodontei</taxon>
        <taxon>Myida</taxon>
        <taxon>Myoidea</taxon>
        <taxon>Myidae</taxon>
        <taxon>Mya</taxon>
    </lineage>
</organism>
<evidence type="ECO:0000313" key="1">
    <source>
        <dbReference type="EMBL" id="WAR15002.1"/>
    </source>
</evidence>
<name>A0ABY7F080_MYAAR</name>
<keyword evidence="2" id="KW-1185">Reference proteome</keyword>
<dbReference type="EMBL" id="CP111020">
    <property type="protein sequence ID" value="WAR15002.1"/>
    <property type="molecule type" value="Genomic_DNA"/>
</dbReference>
<evidence type="ECO:0000313" key="2">
    <source>
        <dbReference type="Proteomes" id="UP001164746"/>
    </source>
</evidence>
<sequence>MIFPQVTLSTVLEVAAPPLTTTAAVTAAPAWKSWP</sequence>